<dbReference type="Pfam" id="PF16344">
    <property type="entry name" value="FecR_C"/>
    <property type="match status" value="1"/>
</dbReference>
<proteinExistence type="predicted"/>
<evidence type="ECO:0000313" key="5">
    <source>
        <dbReference type="Proteomes" id="UP000190852"/>
    </source>
</evidence>
<dbReference type="Proteomes" id="UP000190852">
    <property type="component" value="Unassembled WGS sequence"/>
</dbReference>
<evidence type="ECO:0000259" key="3">
    <source>
        <dbReference type="Pfam" id="PF16344"/>
    </source>
</evidence>
<evidence type="ECO:0000259" key="2">
    <source>
        <dbReference type="Pfam" id="PF04773"/>
    </source>
</evidence>
<dbReference type="GO" id="GO:0016989">
    <property type="term" value="F:sigma factor antagonist activity"/>
    <property type="evidence" value="ECO:0007669"/>
    <property type="project" value="TreeGrafter"/>
</dbReference>
<dbReference type="Gene3D" id="3.55.50.30">
    <property type="match status" value="1"/>
</dbReference>
<feature type="domain" description="Protein FecR C-terminal" evidence="3">
    <location>
        <begin position="228"/>
        <end position="296"/>
    </location>
</feature>
<dbReference type="InterPro" id="IPR032508">
    <property type="entry name" value="FecR_C"/>
</dbReference>
<keyword evidence="1" id="KW-1133">Transmembrane helix</keyword>
<evidence type="ECO:0000256" key="1">
    <source>
        <dbReference type="SAM" id="Phobius"/>
    </source>
</evidence>
<feature type="domain" description="FecR protein" evidence="2">
    <location>
        <begin position="98"/>
        <end position="182"/>
    </location>
</feature>
<feature type="transmembrane region" description="Helical" evidence="1">
    <location>
        <begin position="56"/>
        <end position="77"/>
    </location>
</feature>
<dbReference type="AlphaFoldDB" id="A0A1T5AR33"/>
<sequence>MKSEKNRTDETTESLLRRIKLTAGVDQMADEMQDSIYNDVTRRINRARQINYRLKWISVAASLFILIGVGAMLVTHLDSWNDPEQLSVYNPEGSTPKSIFLPDGTEVILNAGSTIVYPSRFNKSIRNVTLTGEAYFDVQKNPDKKFVVETAQLDVTVYGTQFAVEAWNNDNEVEVTLREGSVGVKPSDSLSETTLKPGEQACYNKERQTLDIRRVDMDNAFAWKKGIIRFENESLGSIAATLGRTYNVDIEITDDSLRQILFSGEFKKGEELERILKVITSDKRSDYKMDGNHVTLFVNK</sequence>
<dbReference type="InterPro" id="IPR006860">
    <property type="entry name" value="FecR"/>
</dbReference>
<dbReference type="InterPro" id="IPR012373">
    <property type="entry name" value="Ferrdict_sens_TM"/>
</dbReference>
<keyword evidence="1" id="KW-0472">Membrane</keyword>
<keyword evidence="5" id="KW-1185">Reference proteome</keyword>
<accession>A0A1T5AR33</accession>
<dbReference type="PANTHER" id="PTHR30273">
    <property type="entry name" value="PERIPLASMIC SIGNAL SENSOR AND SIGMA FACTOR ACTIVATOR FECR-RELATED"/>
    <property type="match status" value="1"/>
</dbReference>
<dbReference type="PANTHER" id="PTHR30273:SF2">
    <property type="entry name" value="PROTEIN FECR"/>
    <property type="match status" value="1"/>
</dbReference>
<reference evidence="5" key="1">
    <citation type="submission" date="2017-02" db="EMBL/GenBank/DDBJ databases">
        <authorList>
            <person name="Varghese N."/>
            <person name="Submissions S."/>
        </authorList>
    </citation>
    <scope>NUCLEOTIDE SEQUENCE [LARGE SCALE GENOMIC DNA]</scope>
    <source>
        <strain evidence="5">DSM 24967</strain>
    </source>
</reference>
<gene>
    <name evidence="4" type="ORF">SAMN05660349_00819</name>
</gene>
<dbReference type="FunFam" id="2.60.120.1440:FF:000001">
    <property type="entry name" value="Putative anti-sigma factor"/>
    <property type="match status" value="1"/>
</dbReference>
<dbReference type="RefSeq" id="WP_079682515.1">
    <property type="nucleotide sequence ID" value="NZ_FUYQ01000004.1"/>
</dbReference>
<dbReference type="Gene3D" id="2.60.120.1440">
    <property type="match status" value="1"/>
</dbReference>
<keyword evidence="1" id="KW-0812">Transmembrane</keyword>
<evidence type="ECO:0000313" key="4">
    <source>
        <dbReference type="EMBL" id="SKB37280.1"/>
    </source>
</evidence>
<name>A0A1T5AR33_9BACT</name>
<protein>
    <submittedName>
        <fullName evidence="4">FecR family protein</fullName>
    </submittedName>
</protein>
<dbReference type="EMBL" id="FUYQ01000004">
    <property type="protein sequence ID" value="SKB37280.1"/>
    <property type="molecule type" value="Genomic_DNA"/>
</dbReference>
<dbReference type="Pfam" id="PF04773">
    <property type="entry name" value="FecR"/>
    <property type="match status" value="1"/>
</dbReference>
<organism evidence="4 5">
    <name type="scientific">Parabacteroides chartae</name>
    <dbReference type="NCBI Taxonomy" id="1037355"/>
    <lineage>
        <taxon>Bacteria</taxon>
        <taxon>Pseudomonadati</taxon>
        <taxon>Bacteroidota</taxon>
        <taxon>Bacteroidia</taxon>
        <taxon>Bacteroidales</taxon>
        <taxon>Tannerellaceae</taxon>
        <taxon>Parabacteroides</taxon>
    </lineage>
</organism>
<dbReference type="PIRSF" id="PIRSF018266">
    <property type="entry name" value="FecR"/>
    <property type="match status" value="1"/>
</dbReference>